<dbReference type="EMBL" id="QZEV01000123">
    <property type="protein sequence ID" value="RJK98500.1"/>
    <property type="molecule type" value="Genomic_DNA"/>
</dbReference>
<dbReference type="SUPFAM" id="SSF56784">
    <property type="entry name" value="HAD-like"/>
    <property type="match status" value="1"/>
</dbReference>
<accession>A0A418ZQS6</accession>
<sequence length="233" mass="25552">MKPEHAVPAARLHERKLVIFDVDGTLYDQSQLRRAMAVRLLSHVALTGNISTLRALKAYRHTREIAADAEQPDFENEAIAAAAHAGKMSEDQAREIVVEWMHRRPLPLLARCRYAGVAELFADLRKRGTLIGILSDHPAEAKIAAMGLEADAIAFAGGDGVPLQKPDPGGLQHLMEKTDALPEETVLVGDRQDRDGEAGRRAGIDVLIRSDKRTGPDTFQSFASLLKLWGKPE</sequence>
<comment type="catalytic activity">
    <reaction evidence="1">
        <text>2-phosphoglycolate + H2O = glycolate + phosphate</text>
        <dbReference type="Rhea" id="RHEA:14369"/>
        <dbReference type="ChEBI" id="CHEBI:15377"/>
        <dbReference type="ChEBI" id="CHEBI:29805"/>
        <dbReference type="ChEBI" id="CHEBI:43474"/>
        <dbReference type="ChEBI" id="CHEBI:58033"/>
        <dbReference type="EC" id="3.1.3.18"/>
    </reaction>
</comment>
<comment type="similarity">
    <text evidence="3">Belongs to the HAD-like hydrolase superfamily. CbbY/CbbZ/Gph/YieH family.</text>
</comment>
<evidence type="ECO:0000256" key="3">
    <source>
        <dbReference type="ARBA" id="ARBA00006171"/>
    </source>
</evidence>
<evidence type="ECO:0000256" key="4">
    <source>
        <dbReference type="ARBA" id="ARBA00013078"/>
    </source>
</evidence>
<keyword evidence="6" id="KW-1185">Reference proteome</keyword>
<dbReference type="EC" id="3.1.3.18" evidence="4"/>
<dbReference type="SFLD" id="SFLDG01129">
    <property type="entry name" value="C1.5:_HAD__Beta-PGM__Phosphata"/>
    <property type="match status" value="1"/>
</dbReference>
<dbReference type="RefSeq" id="WP_119887542.1">
    <property type="nucleotide sequence ID" value="NZ_CP067174.1"/>
</dbReference>
<comment type="caution">
    <text evidence="5">The sequence shown here is derived from an EMBL/GenBank/DDBJ whole genome shotgun (WGS) entry which is preliminary data.</text>
</comment>
<name>A0A418ZQS6_9RHOB</name>
<dbReference type="PANTHER" id="PTHR43434:SF1">
    <property type="entry name" value="PHOSPHOGLYCOLATE PHOSPHATASE"/>
    <property type="match status" value="1"/>
</dbReference>
<dbReference type="InterPro" id="IPR023214">
    <property type="entry name" value="HAD_sf"/>
</dbReference>
<evidence type="ECO:0000256" key="2">
    <source>
        <dbReference type="ARBA" id="ARBA00004818"/>
    </source>
</evidence>
<dbReference type="AlphaFoldDB" id="A0A418ZQS6"/>
<dbReference type="OrthoDB" id="9807630at2"/>
<dbReference type="Gene3D" id="1.10.150.240">
    <property type="entry name" value="Putative phosphatase, domain 2"/>
    <property type="match status" value="1"/>
</dbReference>
<dbReference type="InterPro" id="IPR006439">
    <property type="entry name" value="HAD-SF_hydro_IA"/>
</dbReference>
<dbReference type="InterPro" id="IPR050155">
    <property type="entry name" value="HAD-like_hydrolase_sf"/>
</dbReference>
<keyword evidence="5" id="KW-0378">Hydrolase</keyword>
<proteinExistence type="inferred from homology"/>
<comment type="pathway">
    <text evidence="2">Organic acid metabolism; glycolate biosynthesis; glycolate from 2-phosphoglycolate: step 1/1.</text>
</comment>
<protein>
    <recommendedName>
        <fullName evidence="4">phosphoglycolate phosphatase</fullName>
        <ecNumber evidence="4">3.1.3.18</ecNumber>
    </recommendedName>
</protein>
<dbReference type="InterPro" id="IPR036412">
    <property type="entry name" value="HAD-like_sf"/>
</dbReference>
<dbReference type="Pfam" id="PF00702">
    <property type="entry name" value="Hydrolase"/>
    <property type="match status" value="1"/>
</dbReference>
<dbReference type="Proteomes" id="UP000285530">
    <property type="component" value="Unassembled WGS sequence"/>
</dbReference>
<dbReference type="SFLD" id="SFLDS00003">
    <property type="entry name" value="Haloacid_Dehalogenase"/>
    <property type="match status" value="1"/>
</dbReference>
<dbReference type="Gene3D" id="3.40.50.1000">
    <property type="entry name" value="HAD superfamily/HAD-like"/>
    <property type="match status" value="1"/>
</dbReference>
<dbReference type="GO" id="GO:0006281">
    <property type="term" value="P:DNA repair"/>
    <property type="evidence" value="ECO:0007669"/>
    <property type="project" value="TreeGrafter"/>
</dbReference>
<dbReference type="InterPro" id="IPR023198">
    <property type="entry name" value="PGP-like_dom2"/>
</dbReference>
<evidence type="ECO:0000313" key="6">
    <source>
        <dbReference type="Proteomes" id="UP000285530"/>
    </source>
</evidence>
<dbReference type="GO" id="GO:0008967">
    <property type="term" value="F:phosphoglycolate phosphatase activity"/>
    <property type="evidence" value="ECO:0007669"/>
    <property type="project" value="UniProtKB-EC"/>
</dbReference>
<dbReference type="PANTHER" id="PTHR43434">
    <property type="entry name" value="PHOSPHOGLYCOLATE PHOSPHATASE"/>
    <property type="match status" value="1"/>
</dbReference>
<gene>
    <name evidence="5" type="ORF">D3P06_16230</name>
</gene>
<dbReference type="NCBIfam" id="TIGR01549">
    <property type="entry name" value="HAD-SF-IA-v1"/>
    <property type="match status" value="1"/>
</dbReference>
<reference evidence="5 6" key="1">
    <citation type="submission" date="2018-09" db="EMBL/GenBank/DDBJ databases">
        <title>Paracoccus onubensis nov. sp. a moderate halophilic bacterium isolated from Gruta de las Maravillas (Aracena, Spain).</title>
        <authorList>
            <person name="Jurado V."/>
            <person name="Gutierrez-Patricio S."/>
            <person name="Gonzalez-Pimentel J.L."/>
            <person name="Laiz L."/>
            <person name="Saiz-Jimenez C."/>
        </authorList>
    </citation>
    <scope>NUCLEOTIDE SEQUENCE [LARGE SCALE GENOMIC DNA]</scope>
    <source>
        <strain evidence="5 6">DSM 19484</strain>
    </source>
</reference>
<organism evidence="5 6">
    <name type="scientific">Paracoccus aestuarii</name>
    <dbReference type="NCBI Taxonomy" id="453842"/>
    <lineage>
        <taxon>Bacteria</taxon>
        <taxon>Pseudomonadati</taxon>
        <taxon>Pseudomonadota</taxon>
        <taxon>Alphaproteobacteria</taxon>
        <taxon>Rhodobacterales</taxon>
        <taxon>Paracoccaceae</taxon>
        <taxon>Paracoccus</taxon>
    </lineage>
</organism>
<evidence type="ECO:0000256" key="1">
    <source>
        <dbReference type="ARBA" id="ARBA00000830"/>
    </source>
</evidence>
<evidence type="ECO:0000313" key="5">
    <source>
        <dbReference type="EMBL" id="RJK98500.1"/>
    </source>
</evidence>